<dbReference type="PROSITE" id="PS50931">
    <property type="entry name" value="HTH_LYSR"/>
    <property type="match status" value="1"/>
</dbReference>
<dbReference type="InterPro" id="IPR058163">
    <property type="entry name" value="LysR-type_TF_proteobact-type"/>
</dbReference>
<dbReference type="RefSeq" id="WP_307597223.1">
    <property type="nucleotide sequence ID" value="NZ_JAUSRV010000026.1"/>
</dbReference>
<comment type="similarity">
    <text evidence="1">Belongs to the LysR transcriptional regulatory family.</text>
</comment>
<dbReference type="Gene3D" id="1.10.10.10">
    <property type="entry name" value="Winged helix-like DNA-binding domain superfamily/Winged helix DNA-binding domain"/>
    <property type="match status" value="1"/>
</dbReference>
<dbReference type="InterPro" id="IPR036390">
    <property type="entry name" value="WH_DNA-bd_sf"/>
</dbReference>
<gene>
    <name evidence="6" type="ORF">J2W39_006545</name>
</gene>
<evidence type="ECO:0000313" key="6">
    <source>
        <dbReference type="EMBL" id="MDP9975256.1"/>
    </source>
</evidence>
<evidence type="ECO:0000256" key="4">
    <source>
        <dbReference type="ARBA" id="ARBA00023163"/>
    </source>
</evidence>
<dbReference type="GO" id="GO:0043565">
    <property type="term" value="F:sequence-specific DNA binding"/>
    <property type="evidence" value="ECO:0007669"/>
    <property type="project" value="TreeGrafter"/>
</dbReference>
<feature type="domain" description="HTH lysR-type" evidence="5">
    <location>
        <begin position="15"/>
        <end position="72"/>
    </location>
</feature>
<dbReference type="InterPro" id="IPR000847">
    <property type="entry name" value="LysR_HTH_N"/>
</dbReference>
<evidence type="ECO:0000259" key="5">
    <source>
        <dbReference type="PROSITE" id="PS50931"/>
    </source>
</evidence>
<organism evidence="6 7">
    <name type="scientific">Variovorax paradoxus</name>
    <dbReference type="NCBI Taxonomy" id="34073"/>
    <lineage>
        <taxon>Bacteria</taxon>
        <taxon>Pseudomonadati</taxon>
        <taxon>Pseudomonadota</taxon>
        <taxon>Betaproteobacteria</taxon>
        <taxon>Burkholderiales</taxon>
        <taxon>Comamonadaceae</taxon>
        <taxon>Variovorax</taxon>
    </lineage>
</organism>
<sequence length="330" mass="35504">MQDIETGADNKADLLDLNDLRIFTYVAALYSFSAAAEELGISKSSVSRSLVRLEALMGTQLLNRTTRKVKLTRAGNVLKDRGVEIMKRIGETIGYVGGLGLAPHGQLTICVAADAGLEEHIQQTVLPGFLERYDKVRIVLRFVTQKAELRAESVDVAVSSGPTHPLGSSRFVTMSRWLCASPAYLDRRGPIATPEDLDKHDIIAVDDHETHVTPGLGTLAALDFFQDPHPRLNTNDMAGARSLAIRGLGVVCLPEHLCKTGVQRGELVRLLPDLALRPLDLQVSYPSKRSAAPSVKAFAELLRASLISVSSLPASDDGGALQGPTAIAEP</sequence>
<dbReference type="FunFam" id="1.10.10.10:FF:000001">
    <property type="entry name" value="LysR family transcriptional regulator"/>
    <property type="match status" value="1"/>
</dbReference>
<dbReference type="Gene3D" id="3.40.190.290">
    <property type="match status" value="1"/>
</dbReference>
<reference evidence="6" key="1">
    <citation type="submission" date="2023-07" db="EMBL/GenBank/DDBJ databases">
        <title>Sorghum-associated microbial communities from plants grown in Nebraska, USA.</title>
        <authorList>
            <person name="Schachtman D."/>
        </authorList>
    </citation>
    <scope>NUCLEOTIDE SEQUENCE</scope>
    <source>
        <strain evidence="6">DS3315</strain>
    </source>
</reference>
<keyword evidence="3 6" id="KW-0238">DNA-binding</keyword>
<dbReference type="PANTHER" id="PTHR30537:SF30">
    <property type="entry name" value="TRANSCRIPTIONAL REGULATOR-RELATED"/>
    <property type="match status" value="1"/>
</dbReference>
<keyword evidence="2" id="KW-0805">Transcription regulation</keyword>
<dbReference type="PANTHER" id="PTHR30537">
    <property type="entry name" value="HTH-TYPE TRANSCRIPTIONAL REGULATOR"/>
    <property type="match status" value="1"/>
</dbReference>
<dbReference type="CDD" id="cd08422">
    <property type="entry name" value="PBP2_CrgA_like"/>
    <property type="match status" value="1"/>
</dbReference>
<dbReference type="GO" id="GO:0003700">
    <property type="term" value="F:DNA-binding transcription factor activity"/>
    <property type="evidence" value="ECO:0007669"/>
    <property type="project" value="InterPro"/>
</dbReference>
<dbReference type="EMBL" id="JAUSRV010000026">
    <property type="protein sequence ID" value="MDP9975256.1"/>
    <property type="molecule type" value="Genomic_DNA"/>
</dbReference>
<evidence type="ECO:0000256" key="2">
    <source>
        <dbReference type="ARBA" id="ARBA00023015"/>
    </source>
</evidence>
<dbReference type="Pfam" id="PF03466">
    <property type="entry name" value="LysR_substrate"/>
    <property type="match status" value="1"/>
</dbReference>
<dbReference type="Pfam" id="PF00126">
    <property type="entry name" value="HTH_1"/>
    <property type="match status" value="1"/>
</dbReference>
<dbReference type="SUPFAM" id="SSF46785">
    <property type="entry name" value="Winged helix' DNA-binding domain"/>
    <property type="match status" value="1"/>
</dbReference>
<dbReference type="PRINTS" id="PR00039">
    <property type="entry name" value="HTHLYSR"/>
</dbReference>
<proteinExistence type="inferred from homology"/>
<dbReference type="Proteomes" id="UP001224845">
    <property type="component" value="Unassembled WGS sequence"/>
</dbReference>
<keyword evidence="4" id="KW-0804">Transcription</keyword>
<evidence type="ECO:0000256" key="1">
    <source>
        <dbReference type="ARBA" id="ARBA00009437"/>
    </source>
</evidence>
<comment type="caution">
    <text evidence="6">The sequence shown here is derived from an EMBL/GenBank/DDBJ whole genome shotgun (WGS) entry which is preliminary data.</text>
</comment>
<accession>A0AAW8EQ73</accession>
<evidence type="ECO:0000256" key="3">
    <source>
        <dbReference type="ARBA" id="ARBA00023125"/>
    </source>
</evidence>
<evidence type="ECO:0000313" key="7">
    <source>
        <dbReference type="Proteomes" id="UP001224845"/>
    </source>
</evidence>
<name>A0AAW8EQ73_VARPD</name>
<protein>
    <submittedName>
        <fullName evidence="6">DNA-binding transcriptional LysR family regulator</fullName>
    </submittedName>
</protein>
<dbReference type="GO" id="GO:0006351">
    <property type="term" value="P:DNA-templated transcription"/>
    <property type="evidence" value="ECO:0007669"/>
    <property type="project" value="TreeGrafter"/>
</dbReference>
<dbReference type="AlphaFoldDB" id="A0AAW8EQ73"/>
<dbReference type="InterPro" id="IPR036388">
    <property type="entry name" value="WH-like_DNA-bd_sf"/>
</dbReference>
<dbReference type="SUPFAM" id="SSF53850">
    <property type="entry name" value="Periplasmic binding protein-like II"/>
    <property type="match status" value="1"/>
</dbReference>
<dbReference type="InterPro" id="IPR005119">
    <property type="entry name" value="LysR_subst-bd"/>
</dbReference>